<gene>
    <name evidence="2" type="ORF">GA0070558_13079</name>
    <name evidence="1" type="ORF">TK50_31850</name>
</gene>
<dbReference type="PATRIC" id="fig|47853.6.peg.6675"/>
<organism evidence="1 3">
    <name type="scientific">Micromonospora haikouensis</name>
    <dbReference type="NCBI Taxonomy" id="686309"/>
    <lineage>
        <taxon>Bacteria</taxon>
        <taxon>Bacillati</taxon>
        <taxon>Actinomycetota</taxon>
        <taxon>Actinomycetes</taxon>
        <taxon>Micromonosporales</taxon>
        <taxon>Micromonosporaceae</taxon>
        <taxon>Micromonospora</taxon>
    </lineage>
</organism>
<keyword evidence="3" id="KW-1185">Reference proteome</keyword>
<dbReference type="EMBL" id="FMCW01000030">
    <property type="protein sequence ID" value="SCF12616.1"/>
    <property type="molecule type" value="Genomic_DNA"/>
</dbReference>
<dbReference type="Proteomes" id="UP000032254">
    <property type="component" value="Unassembled WGS sequence"/>
</dbReference>
<dbReference type="Proteomes" id="UP000199375">
    <property type="component" value="Unassembled WGS sequence"/>
</dbReference>
<proteinExistence type="predicted"/>
<protein>
    <submittedName>
        <fullName evidence="1">Uncharacterized protein</fullName>
    </submittedName>
</protein>
<accession>A0A1C4XWB6</accession>
<evidence type="ECO:0000313" key="3">
    <source>
        <dbReference type="Proteomes" id="UP000032254"/>
    </source>
</evidence>
<reference evidence="2 4" key="2">
    <citation type="submission" date="2016-06" db="EMBL/GenBank/DDBJ databases">
        <authorList>
            <person name="Kjaerup R.B."/>
            <person name="Dalgaard T.S."/>
            <person name="Juul-Madsen H.R."/>
        </authorList>
    </citation>
    <scope>NUCLEOTIDE SEQUENCE [LARGE SCALE GENOMIC DNA]</scope>
    <source>
        <strain evidence="2 4">DSM 45626</strain>
    </source>
</reference>
<sequence>MAPWPPADDDALTVELGAALWDTGPVPEEFLTAARAAFAWRTVDAELAVAELMFDSACDAEPAGLTRSGGSARTLSFRSGQVVLEIEVTEAGIVGQLSPPRGGRVTARTATGPYDESPVDEVGFFSLGAPPTGPVRLSARADGYAVATDWVSLG</sequence>
<dbReference type="AlphaFoldDB" id="A0A0D0WTL1"/>
<accession>A0A0D0WTL1</accession>
<evidence type="ECO:0000313" key="4">
    <source>
        <dbReference type="Proteomes" id="UP000199375"/>
    </source>
</evidence>
<dbReference type="OrthoDB" id="5193241at2"/>
<dbReference type="RefSeq" id="WP_052504067.1">
    <property type="nucleotide sequence ID" value="NZ_CBDREH010000036.1"/>
</dbReference>
<reference evidence="1 3" key="1">
    <citation type="submission" date="2015-01" db="EMBL/GenBank/DDBJ databases">
        <title>Sequencing and annotation of Micromonospora carbonacea strain JXNU-1 genome.</title>
        <authorList>
            <person name="Long Z."/>
            <person name="Huang Y."/>
            <person name="Jiang Y."/>
        </authorList>
    </citation>
    <scope>NUCLEOTIDE SEQUENCE [LARGE SCALE GENOMIC DNA]</scope>
    <source>
        <strain evidence="1 3">JXNU-1</strain>
    </source>
</reference>
<name>A0A0D0WTL1_9ACTN</name>
<dbReference type="EMBL" id="JXSX01000003">
    <property type="protein sequence ID" value="KIR62331.1"/>
    <property type="molecule type" value="Genomic_DNA"/>
</dbReference>
<evidence type="ECO:0000313" key="1">
    <source>
        <dbReference type="EMBL" id="KIR62331.1"/>
    </source>
</evidence>
<dbReference type="GeneID" id="301308595"/>
<evidence type="ECO:0000313" key="2">
    <source>
        <dbReference type="EMBL" id="SCF12616.1"/>
    </source>
</evidence>